<dbReference type="Gene3D" id="3.90.550.10">
    <property type="entry name" value="Spore Coat Polysaccharide Biosynthesis Protein SpsA, Chain A"/>
    <property type="match status" value="1"/>
</dbReference>
<dbReference type="InterPro" id="IPR001173">
    <property type="entry name" value="Glyco_trans_2-like"/>
</dbReference>
<evidence type="ECO:0000313" key="3">
    <source>
        <dbReference type="Proteomes" id="UP000253307"/>
    </source>
</evidence>
<evidence type="ECO:0000313" key="2">
    <source>
        <dbReference type="EMBL" id="RCL41124.1"/>
    </source>
</evidence>
<dbReference type="GO" id="GO:0016740">
    <property type="term" value="F:transferase activity"/>
    <property type="evidence" value="ECO:0007669"/>
    <property type="project" value="UniProtKB-KW"/>
</dbReference>
<dbReference type="InterPro" id="IPR050256">
    <property type="entry name" value="Glycosyltransferase_2"/>
</dbReference>
<dbReference type="AlphaFoldDB" id="A0A368BW65"/>
<dbReference type="InterPro" id="IPR029044">
    <property type="entry name" value="Nucleotide-diphossugar_trans"/>
</dbReference>
<organism evidence="2 3">
    <name type="scientific">SAR86 cluster bacterium</name>
    <dbReference type="NCBI Taxonomy" id="2030880"/>
    <lineage>
        <taxon>Bacteria</taxon>
        <taxon>Pseudomonadati</taxon>
        <taxon>Pseudomonadota</taxon>
        <taxon>Gammaproteobacteria</taxon>
        <taxon>SAR86 cluster</taxon>
    </lineage>
</organism>
<dbReference type="SUPFAM" id="SSF53448">
    <property type="entry name" value="Nucleotide-diphospho-sugar transferases"/>
    <property type="match status" value="1"/>
</dbReference>
<proteinExistence type="predicted"/>
<feature type="domain" description="Glycosyltransferase 2-like" evidence="1">
    <location>
        <begin position="5"/>
        <end position="148"/>
    </location>
</feature>
<evidence type="ECO:0000259" key="1">
    <source>
        <dbReference type="Pfam" id="PF00535"/>
    </source>
</evidence>
<accession>A0A368BW65</accession>
<reference evidence="2 3" key="1">
    <citation type="journal article" date="2018" name="Microbiome">
        <title>Fine metagenomic profile of the Mediterranean stratified and mixed water columns revealed by assembly and recruitment.</title>
        <authorList>
            <person name="Haro-Moreno J.M."/>
            <person name="Lopez-Perez M."/>
            <person name="De La Torre J.R."/>
            <person name="Picazo A."/>
            <person name="Camacho A."/>
            <person name="Rodriguez-Valera F."/>
        </authorList>
    </citation>
    <scope>NUCLEOTIDE SEQUENCE [LARGE SCALE GENOMIC DNA]</scope>
    <source>
        <strain evidence="2">MED-G82</strain>
    </source>
</reference>
<name>A0A368BW65_9GAMM</name>
<sequence length="231" mass="26188">MIQLSIVFPVFNEAKNLPHLINSINNASDHNFSTEFIFVDGGSSDGSRELLDNISKENLSIKLVCSNNSRGYGYDIIEGLNHASGDILAWTHADLQTDINDVFRAVSKLGSQTKTIVKGKRIRRNILDKLFSLLMEWYVFFKLGVKLDEINAQPKVFRRNFYHNLLKKNAPDDFSLDLYLLLVAKKRGYKIQDIPVSFHKRLFGIAKGGGSLKGKVPLIRRTISYINKTKV</sequence>
<dbReference type="CDD" id="cd04179">
    <property type="entry name" value="DPM_DPG-synthase_like"/>
    <property type="match status" value="1"/>
</dbReference>
<keyword evidence="2" id="KW-0808">Transferase</keyword>
<comment type="caution">
    <text evidence="2">The sequence shown here is derived from an EMBL/GenBank/DDBJ whole genome shotgun (WGS) entry which is preliminary data.</text>
</comment>
<dbReference type="EMBL" id="QOPE01000015">
    <property type="protein sequence ID" value="RCL41124.1"/>
    <property type="molecule type" value="Genomic_DNA"/>
</dbReference>
<dbReference type="Proteomes" id="UP000253307">
    <property type="component" value="Unassembled WGS sequence"/>
</dbReference>
<dbReference type="Pfam" id="PF00535">
    <property type="entry name" value="Glycos_transf_2"/>
    <property type="match status" value="1"/>
</dbReference>
<protein>
    <submittedName>
        <fullName evidence="2">Glycosyltransferase family 2 protein</fullName>
    </submittedName>
</protein>
<gene>
    <name evidence="2" type="ORF">DBW96_02505</name>
</gene>
<dbReference type="PANTHER" id="PTHR48090:SF7">
    <property type="entry name" value="RFBJ PROTEIN"/>
    <property type="match status" value="1"/>
</dbReference>
<dbReference type="PANTHER" id="PTHR48090">
    <property type="entry name" value="UNDECAPRENYL-PHOSPHATE 4-DEOXY-4-FORMAMIDO-L-ARABINOSE TRANSFERASE-RELATED"/>
    <property type="match status" value="1"/>
</dbReference>